<dbReference type="AlphaFoldDB" id="A0A977KBW7"/>
<keyword evidence="1" id="KW-0812">Transmembrane</keyword>
<gene>
    <name evidence="2" type="ORF">IPA_08555</name>
</gene>
<keyword evidence="1" id="KW-0472">Membrane</keyword>
<dbReference type="EMBL" id="CP006868">
    <property type="protein sequence ID" value="UXD22822.1"/>
    <property type="molecule type" value="Genomic_DNA"/>
</dbReference>
<feature type="transmembrane region" description="Helical" evidence="1">
    <location>
        <begin position="958"/>
        <end position="978"/>
    </location>
</feature>
<dbReference type="Proteomes" id="UP001063698">
    <property type="component" value="Chromosome"/>
</dbReference>
<keyword evidence="3" id="KW-1185">Reference proteome</keyword>
<evidence type="ECO:0000313" key="2">
    <source>
        <dbReference type="EMBL" id="UXD22822.1"/>
    </source>
</evidence>
<accession>A0A977KBW7</accession>
<evidence type="ECO:0000256" key="1">
    <source>
        <dbReference type="SAM" id="Phobius"/>
    </source>
</evidence>
<dbReference type="KEGG" id="ipc:IPA_08555"/>
<organism evidence="2 3">
    <name type="scientific">Ignicoccus pacificus DSM 13166</name>
    <dbReference type="NCBI Taxonomy" id="940294"/>
    <lineage>
        <taxon>Archaea</taxon>
        <taxon>Thermoproteota</taxon>
        <taxon>Thermoprotei</taxon>
        <taxon>Desulfurococcales</taxon>
        <taxon>Desulfurococcaceae</taxon>
        <taxon>Ignicoccus</taxon>
    </lineage>
</organism>
<proteinExistence type="predicted"/>
<keyword evidence="1" id="KW-1133">Transmembrane helix</keyword>
<sequence>MKVKLTLLLLVTMVLAAPFRVDVTYFNPSAAKYLSIPFLKVSVTGDINLNNLNVSKVNIILNASSPVVIGNYTKLIENYLKNCNVQGTPLVSVTSCIMEALGKILGIRSVVPSNISQTVALSPEGYAIVAMEYKLNALINRDRFIGQALYYAKGGDEALEEVYHVELYTGGGGRLRISASVTPNIGGMGQYYKLSCAKGFALVTAISPPPTPPKMIRGPNFVKLVFPTDVVKYAVSYEGVSLWMPKTVWQYFTAVQRSVTIPIPCLSLSTLSVAPALPSQLACQLTFNVAARGEHTISITSPNGYSMVLRVQPFHDVTIPTPCKGVALFRVDNSTFLTDFANFNNSKLVIIPKAKVLRLVKIQANKDFLLDFNGFKVKCTKVCYLAAPPSQLELVVVDPTTQASKLLVLSPIAKAVNVIVPTKPLYKSCGAYLVSPKPITVKLYFKSTTSILEVSTKPKFIILPCNTPITAKVENYMAQFSVSGNKWVVFCPGVGVSTGSAVNVTAKGFKTPISFSCDGGNSWVMVDSSNFILVRPDYPLMLLKFVGSSGSMAYVYVPYGIYAFTVTPNVKPSTTKGPLPPNMPLTQLIDVRVHKIKGTFSKLYLELSDGKYALKYPIMNETMVAVPPQWVKTKLQGLLQVVTKIGMKMYNFTLPQLYSGKYPDGKPVIASIDLFVDSTAYNFFYHSVKIVIVDKNGVPKEGRVLIEDKYPVEVKGATVIVYPKNVMSLTFAGKRFRIALNGQTVYLNVSSPQVSKQPLNAYITVDVLRYGKPINVTLQLSTQNGTLTYTAKGMTKLAVPSSWLNTTIYLTVYYNGTVHQAAIPPLVTSVGMNKIVSPIYIFLDNMEQYNYYSAKIITVTKKGFFTYLANANVTIDGKYKIPVYGSVVIVYPKKNVKLSYPGGTLDVVLGGNEIYLTLKSMKKQPKPVAKNQTQKTEVSIGELMKEGKIKMWNPWKNLPAILMLSTSLLLSMSVVYTAGSYPDLIGAAAFAIAALTIIAVYIALAIWFANTIGAPS</sequence>
<evidence type="ECO:0000313" key="3">
    <source>
        <dbReference type="Proteomes" id="UP001063698"/>
    </source>
</evidence>
<reference evidence="2" key="1">
    <citation type="submission" date="2013-11" db="EMBL/GenBank/DDBJ databases">
        <title>Comparative genomics of Ignicoccus.</title>
        <authorList>
            <person name="Podar M."/>
        </authorList>
    </citation>
    <scope>NUCLEOTIDE SEQUENCE</scope>
    <source>
        <strain evidence="2">DSM 13166</strain>
    </source>
</reference>
<name>A0A977KBW7_9CREN</name>
<protein>
    <submittedName>
        <fullName evidence="2">Uncharacterized protein</fullName>
    </submittedName>
</protein>
<feature type="transmembrane region" description="Helical" evidence="1">
    <location>
        <begin position="984"/>
        <end position="1009"/>
    </location>
</feature>